<sequence length="922" mass="96885">MSNKKKRLAKGLGASVLAAATIASGLSFGASAASAAPQAKAGYTPFYGSAPTISSQGTGLFPDRPFGVKFWVSNYPSNPEAQGTFMVAVPAPSLEEARQSTLSFSSLGSEWSRWHVNNVDGCLFATGDGQSAGSQKFGVLYHYKKCDNNNAESPRQFRINEAGEIENRAYPKLRFTHIQEKDGINYLANSTGVQADLGGEFARNKLTAQGAFDADVTKKGMISGIAEKGATVVIKNGMNEAGRVTADATTGAYSIEVAAPDAAGTVNYTVSQIVNGTESGDVKVAMNYGSAVKVTSPADQSSAQPGQTTISGTGENGGKVEVKVNGQALPEQTVASGKWSVSAELRRGENTITAKQLSKGANTTTSTVTVNPGQSSLDPATVTTDEYVPGERTTFEGTATAGSTLRIQDTNGTDLLGRDVQTNAQGKWSFEYAPAADSTKFTFKTVQSLAGDTRTDGPFTVDAKPDAFSPVTVTRPETVTPGVENVFTGTATPNATYRVLNASGTQIVPGTFTIDANGNWTFNRVVSTGASKLDFIIEQTLNGETRKSQLFSIKANAGYAPITNATQSVRPGVQNTFTGTGPAGASYRVLNSAGNQIVDGSFKIDGNGNWTFDRLVSANATDFRFRLEVTTTDGAKFVSKVFTVQAEMLEPVTVSTTEVFPGIENTFSGTGHKGATYTVLNASGTVLDPSIISDFRVDSQGNWTFKRVVSNGATEFRFKIKQTLNGQSRTSELFTINAATFRPVTVENDGLNVGIWNTISGTATPGSTIRVLTGAGAELPKIKDLTIDAKGKWSFKRIASANANDVLAFKIEQSKDGKTSVSNMINLAAAEYADVTIDNATVIPGKPNTFTGKATPGAAFEVFTPSNVGDNALAAGTVNADGTFSFDRTVGTGATQYAFKVVLTKDGEQSVSKVFTIPASTK</sequence>
<keyword evidence="4" id="KW-1185">Reference proteome</keyword>
<evidence type="ECO:0000313" key="4">
    <source>
        <dbReference type="Proteomes" id="UP000573001"/>
    </source>
</evidence>
<proteinExistence type="predicted"/>
<feature type="compositionally biased region" description="Polar residues" evidence="1">
    <location>
        <begin position="297"/>
        <end position="313"/>
    </location>
</feature>
<dbReference type="EMBL" id="JABMCE010000079">
    <property type="protein sequence ID" value="NUU14318.1"/>
    <property type="molecule type" value="Genomic_DNA"/>
</dbReference>
<evidence type="ECO:0000256" key="1">
    <source>
        <dbReference type="SAM" id="MobiDB-lite"/>
    </source>
</evidence>
<gene>
    <name evidence="3" type="ORF">HP507_10795</name>
</gene>
<feature type="signal peptide" evidence="2">
    <location>
        <begin position="1"/>
        <end position="35"/>
    </location>
</feature>
<feature type="chain" id="PRO_5045539787" description="Bacterial Ig domain-containing protein" evidence="2">
    <location>
        <begin position="36"/>
        <end position="922"/>
    </location>
</feature>
<evidence type="ECO:0008006" key="5">
    <source>
        <dbReference type="Google" id="ProtNLM"/>
    </source>
</evidence>
<accession>A0ABX2MC05</accession>
<dbReference type="RefSeq" id="WP_175351792.1">
    <property type="nucleotide sequence ID" value="NZ_BAAAWQ010000001.1"/>
</dbReference>
<name>A0ABX2MC05_9MICO</name>
<organism evidence="3 4">
    <name type="scientific">Curtobacterium pusillum</name>
    <dbReference type="NCBI Taxonomy" id="69373"/>
    <lineage>
        <taxon>Bacteria</taxon>
        <taxon>Bacillati</taxon>
        <taxon>Actinomycetota</taxon>
        <taxon>Actinomycetes</taxon>
        <taxon>Micrococcales</taxon>
        <taxon>Microbacteriaceae</taxon>
        <taxon>Curtobacterium</taxon>
    </lineage>
</organism>
<dbReference type="Gene3D" id="2.60.40.10">
    <property type="entry name" value="Immunoglobulins"/>
    <property type="match status" value="3"/>
</dbReference>
<protein>
    <recommendedName>
        <fullName evidence="5">Bacterial Ig domain-containing protein</fullName>
    </recommendedName>
</protein>
<dbReference type="Proteomes" id="UP000573001">
    <property type="component" value="Unassembled WGS sequence"/>
</dbReference>
<reference evidence="3 4" key="1">
    <citation type="submission" date="2020-05" db="EMBL/GenBank/DDBJ databases">
        <title>Genome Sequencing of Type Strains.</title>
        <authorList>
            <person name="Lemaire J.F."/>
            <person name="Inderbitzin P."/>
            <person name="Gregorio O.A."/>
            <person name="Collins S.B."/>
            <person name="Wespe N."/>
            <person name="Knight-Connoni V."/>
        </authorList>
    </citation>
    <scope>NUCLEOTIDE SEQUENCE [LARGE SCALE GENOMIC DNA]</scope>
    <source>
        <strain evidence="3 4">ATCC 19096</strain>
    </source>
</reference>
<feature type="region of interest" description="Disordered" evidence="1">
    <location>
        <begin position="296"/>
        <end position="319"/>
    </location>
</feature>
<evidence type="ECO:0000256" key="2">
    <source>
        <dbReference type="SAM" id="SignalP"/>
    </source>
</evidence>
<comment type="caution">
    <text evidence="3">The sequence shown here is derived from an EMBL/GenBank/DDBJ whole genome shotgun (WGS) entry which is preliminary data.</text>
</comment>
<evidence type="ECO:0000313" key="3">
    <source>
        <dbReference type="EMBL" id="NUU14318.1"/>
    </source>
</evidence>
<dbReference type="InterPro" id="IPR013783">
    <property type="entry name" value="Ig-like_fold"/>
</dbReference>
<keyword evidence="2" id="KW-0732">Signal</keyword>